<name>A0ABX1PTK3_9RHOO</name>
<evidence type="ECO:0000313" key="2">
    <source>
        <dbReference type="Proteomes" id="UP000615989"/>
    </source>
</evidence>
<proteinExistence type="predicted"/>
<evidence type="ECO:0000313" key="1">
    <source>
        <dbReference type="EMBL" id="NMG26977.1"/>
    </source>
</evidence>
<organism evidence="1 2">
    <name type="scientific">Aromatoleum anaerobium</name>
    <dbReference type="NCBI Taxonomy" id="182180"/>
    <lineage>
        <taxon>Bacteria</taxon>
        <taxon>Pseudomonadati</taxon>
        <taxon>Pseudomonadota</taxon>
        <taxon>Betaproteobacteria</taxon>
        <taxon>Rhodocyclales</taxon>
        <taxon>Rhodocyclaceae</taxon>
        <taxon>Aromatoleum</taxon>
    </lineage>
</organism>
<sequence length="95" mass="9778">MSAPDLVEVGDTIVIGTARHGLALEAAWEIEELCNALCSTVGPSAGPARLVVRGLSARIRDLACAVMSALGDDIEETAKIANHVRIALPETGGEA</sequence>
<dbReference type="EMBL" id="WTVG01000113">
    <property type="protein sequence ID" value="NMG26977.1"/>
    <property type="molecule type" value="Genomic_DNA"/>
</dbReference>
<keyword evidence="2" id="KW-1185">Reference proteome</keyword>
<accession>A0ABX1PTK3</accession>
<reference evidence="1" key="1">
    <citation type="submission" date="2019-12" db="EMBL/GenBank/DDBJ databases">
        <title>Comparative genomics gives insights into the taxonomy of the Azoarcus-Aromatoleum group and reveals separate origins of nif in the plant-associated Azoarcus and non-plant-associated Aromatoleum sub-groups.</title>
        <authorList>
            <person name="Lafos M."/>
            <person name="Maluk M."/>
            <person name="Batista M."/>
            <person name="Junghare M."/>
            <person name="Carmona M."/>
            <person name="Faoro H."/>
            <person name="Cruz L.M."/>
            <person name="Battistoni F."/>
            <person name="De Souza E."/>
            <person name="Pedrosa F."/>
            <person name="Chen W.-M."/>
            <person name="Poole P.S."/>
            <person name="Dixon R.A."/>
            <person name="James E.K."/>
        </authorList>
    </citation>
    <scope>NUCLEOTIDE SEQUENCE</scope>
    <source>
        <strain evidence="1">LuFRes1</strain>
    </source>
</reference>
<protein>
    <submittedName>
        <fullName evidence="1">Uncharacterized protein</fullName>
    </submittedName>
</protein>
<dbReference type="RefSeq" id="WP_169120545.1">
    <property type="nucleotide sequence ID" value="NZ_WTVG02000038.1"/>
</dbReference>
<gene>
    <name evidence="1" type="ORF">GO606_20175</name>
</gene>
<comment type="caution">
    <text evidence="1">The sequence shown here is derived from an EMBL/GenBank/DDBJ whole genome shotgun (WGS) entry which is preliminary data.</text>
</comment>
<dbReference type="Proteomes" id="UP000615989">
    <property type="component" value="Unassembled WGS sequence"/>
</dbReference>